<keyword evidence="4 6" id="KW-1133">Transmembrane helix</keyword>
<dbReference type="PANTHER" id="PTHR30250">
    <property type="entry name" value="PST FAMILY PREDICTED COLANIC ACID TRANSPORTER"/>
    <property type="match status" value="1"/>
</dbReference>
<feature type="transmembrane region" description="Helical" evidence="6">
    <location>
        <begin position="124"/>
        <end position="144"/>
    </location>
</feature>
<feature type="transmembrane region" description="Helical" evidence="6">
    <location>
        <begin position="353"/>
        <end position="372"/>
    </location>
</feature>
<keyword evidence="3 6" id="KW-0812">Transmembrane</keyword>
<keyword evidence="2" id="KW-1003">Cell membrane</keyword>
<comment type="caution">
    <text evidence="7">The sequence shown here is derived from an EMBL/GenBank/DDBJ whole genome shotgun (WGS) entry which is preliminary data.</text>
</comment>
<evidence type="ECO:0000313" key="7">
    <source>
        <dbReference type="EMBL" id="OAT23447.1"/>
    </source>
</evidence>
<protein>
    <submittedName>
        <fullName evidence="7">Polysaccharide biosynthesis domain protein</fullName>
    </submittedName>
</protein>
<dbReference type="PATRIC" id="fig|1354253.4.peg.716"/>
<sequence length="508" mass="58742">MKNRLKTNVIFNYIGQIYLAVIGIVILPFYLKLLDAESYGLIAFFTLLQSWMLLFDLGMSPTLGREVAINNNGTNASKTYILKLARSLETIFFIIAVVMIMTSLFLSHYIAIHWLKLNNLNVTEVANCLLLMGGMLGLRWFVSLYKSGINGFEQQVWVNVINVIIITLRLPFPILLFMHFNMTITGYFIYQILLTIVEVLLYGIKFYSNLYLGRLSYFIKIPLLSPSCLKKTFPFMIGTAYTTSIWLFLTQLDKLLLSSFLKLSDFGYFMLVITLVNGITMLATPVNNAILPRMAYLLNLNKKDEMLGLYHKATRFISSVIFPIVFMLCLNAEKILYAWTKNTEASHWGREILPLYALGNGLLALISFQYFLQYAHGKLKLHIVYNTVAFILLIPLIYFFSRTYGAYGTGWIWLCLNIFTLFIWSGFVHHVYAPKHHMQWVLRDITLPLVISFSVIFCMSRLYIDNVDYSSRVLFFLMIGMIVSFAAITCLIFSFWMEINSYLKRRRV</sequence>
<dbReference type="GO" id="GO:0005886">
    <property type="term" value="C:plasma membrane"/>
    <property type="evidence" value="ECO:0007669"/>
    <property type="project" value="UniProtKB-SubCell"/>
</dbReference>
<feature type="transmembrane region" description="Helical" evidence="6">
    <location>
        <begin position="384"/>
        <end position="405"/>
    </location>
</feature>
<feature type="transmembrane region" description="Helical" evidence="6">
    <location>
        <begin position="269"/>
        <end position="292"/>
    </location>
</feature>
<proteinExistence type="predicted"/>
<evidence type="ECO:0000313" key="8">
    <source>
        <dbReference type="Proteomes" id="UP000078504"/>
    </source>
</evidence>
<feature type="transmembrane region" description="Helical" evidence="6">
    <location>
        <begin position="91"/>
        <end position="112"/>
    </location>
</feature>
<feature type="transmembrane region" description="Helical" evidence="6">
    <location>
        <begin position="36"/>
        <end position="55"/>
    </location>
</feature>
<name>A0A1B7I4W4_9ENTR</name>
<dbReference type="RefSeq" id="WP_064512188.1">
    <property type="nucleotide sequence ID" value="NZ_LXEP01000005.1"/>
</dbReference>
<feature type="transmembrane region" description="Helical" evidence="6">
    <location>
        <begin position="233"/>
        <end position="249"/>
    </location>
</feature>
<dbReference type="PANTHER" id="PTHR30250:SF26">
    <property type="entry name" value="PSMA PROTEIN"/>
    <property type="match status" value="1"/>
</dbReference>
<reference evidence="7 8" key="1">
    <citation type="submission" date="2016-04" db="EMBL/GenBank/DDBJ databases">
        <title>ATOL: Assembling a taxonomically balanced genome-scale reconstruction of the evolutionary history of the Enterobacteriaceae.</title>
        <authorList>
            <person name="Plunkett G.III."/>
            <person name="Neeno-Eckwall E.C."/>
            <person name="Glasner J.D."/>
            <person name="Perna N.T."/>
        </authorList>
    </citation>
    <scope>NUCLEOTIDE SEQUENCE [LARGE SCALE GENOMIC DNA]</scope>
    <source>
        <strain evidence="7 8">ATCC 51604</strain>
    </source>
</reference>
<feature type="transmembrane region" description="Helical" evidence="6">
    <location>
        <begin position="9"/>
        <end position="30"/>
    </location>
</feature>
<gene>
    <name evidence="7" type="ORF">M977_00697</name>
</gene>
<evidence type="ECO:0000256" key="3">
    <source>
        <dbReference type="ARBA" id="ARBA00022692"/>
    </source>
</evidence>
<feature type="transmembrane region" description="Helical" evidence="6">
    <location>
        <begin position="156"/>
        <end position="176"/>
    </location>
</feature>
<evidence type="ECO:0000256" key="1">
    <source>
        <dbReference type="ARBA" id="ARBA00004651"/>
    </source>
</evidence>
<evidence type="ECO:0000256" key="6">
    <source>
        <dbReference type="SAM" id="Phobius"/>
    </source>
</evidence>
<feature type="transmembrane region" description="Helical" evidence="6">
    <location>
        <begin position="188"/>
        <end position="212"/>
    </location>
</feature>
<accession>A0A1B7I4W4</accession>
<dbReference type="InterPro" id="IPR050833">
    <property type="entry name" value="Poly_Biosynth_Transport"/>
</dbReference>
<evidence type="ECO:0000256" key="5">
    <source>
        <dbReference type="ARBA" id="ARBA00023136"/>
    </source>
</evidence>
<evidence type="ECO:0000256" key="4">
    <source>
        <dbReference type="ARBA" id="ARBA00022989"/>
    </source>
</evidence>
<dbReference type="AlphaFoldDB" id="A0A1B7I4W4"/>
<dbReference type="InterPro" id="IPR002797">
    <property type="entry name" value="Polysacc_synth"/>
</dbReference>
<evidence type="ECO:0000256" key="2">
    <source>
        <dbReference type="ARBA" id="ARBA00022475"/>
    </source>
</evidence>
<dbReference type="Pfam" id="PF01943">
    <property type="entry name" value="Polysacc_synt"/>
    <property type="match status" value="1"/>
</dbReference>
<comment type="subcellular location">
    <subcellularLocation>
        <location evidence="1">Cell membrane</location>
        <topology evidence="1">Multi-pass membrane protein</topology>
    </subcellularLocation>
</comment>
<dbReference type="EMBL" id="LXEP01000005">
    <property type="protein sequence ID" value="OAT23447.1"/>
    <property type="molecule type" value="Genomic_DNA"/>
</dbReference>
<feature type="transmembrane region" description="Helical" evidence="6">
    <location>
        <begin position="313"/>
        <end position="333"/>
    </location>
</feature>
<feature type="transmembrane region" description="Helical" evidence="6">
    <location>
        <begin position="411"/>
        <end position="433"/>
    </location>
</feature>
<keyword evidence="5 6" id="KW-0472">Membrane</keyword>
<feature type="transmembrane region" description="Helical" evidence="6">
    <location>
        <begin position="476"/>
        <end position="497"/>
    </location>
</feature>
<feature type="transmembrane region" description="Helical" evidence="6">
    <location>
        <begin position="445"/>
        <end position="464"/>
    </location>
</feature>
<organism evidence="7 8">
    <name type="scientific">Buttiauxella gaviniae ATCC 51604</name>
    <dbReference type="NCBI Taxonomy" id="1354253"/>
    <lineage>
        <taxon>Bacteria</taxon>
        <taxon>Pseudomonadati</taxon>
        <taxon>Pseudomonadota</taxon>
        <taxon>Gammaproteobacteria</taxon>
        <taxon>Enterobacterales</taxon>
        <taxon>Enterobacteriaceae</taxon>
        <taxon>Buttiauxella</taxon>
    </lineage>
</organism>
<dbReference type="Proteomes" id="UP000078504">
    <property type="component" value="Unassembled WGS sequence"/>
</dbReference>